<dbReference type="EMBL" id="CAJOBA010088393">
    <property type="protein sequence ID" value="CAF4473362.1"/>
    <property type="molecule type" value="Genomic_DNA"/>
</dbReference>
<sequence length="115" mass="13391">MQRAGQVRDFPYHQSEHCYEHVIFDEGYVEGGVINQAFIRCAKNKIQELFLNDASRHPQRASVAVITIEKAACVTAWNWYDYLFRTTVELFETTRSVLRRNYQLHGSPDPPTIND</sequence>
<protein>
    <submittedName>
        <fullName evidence="1">Uncharacterized protein</fullName>
    </submittedName>
</protein>
<name>A0A8S2G5W7_9BILA</name>
<gene>
    <name evidence="1" type="ORF">OVA965_LOCUS44164</name>
    <name evidence="2" type="ORF">TMI583_LOCUS46801</name>
</gene>
<comment type="caution">
    <text evidence="1">The sequence shown here is derived from an EMBL/GenBank/DDBJ whole genome shotgun (WGS) entry which is preliminary data.</text>
</comment>
<proteinExistence type="predicted"/>
<dbReference type="Proteomes" id="UP000682733">
    <property type="component" value="Unassembled WGS sequence"/>
</dbReference>
<evidence type="ECO:0000313" key="2">
    <source>
        <dbReference type="EMBL" id="CAF4473362.1"/>
    </source>
</evidence>
<dbReference type="AlphaFoldDB" id="A0A8S2G5W7"/>
<evidence type="ECO:0000313" key="3">
    <source>
        <dbReference type="Proteomes" id="UP000677228"/>
    </source>
</evidence>
<dbReference type="Proteomes" id="UP000677228">
    <property type="component" value="Unassembled WGS sequence"/>
</dbReference>
<organism evidence="1 3">
    <name type="scientific">Didymodactylos carnosus</name>
    <dbReference type="NCBI Taxonomy" id="1234261"/>
    <lineage>
        <taxon>Eukaryota</taxon>
        <taxon>Metazoa</taxon>
        <taxon>Spiralia</taxon>
        <taxon>Gnathifera</taxon>
        <taxon>Rotifera</taxon>
        <taxon>Eurotatoria</taxon>
        <taxon>Bdelloidea</taxon>
        <taxon>Philodinida</taxon>
        <taxon>Philodinidae</taxon>
        <taxon>Didymodactylos</taxon>
    </lineage>
</organism>
<evidence type="ECO:0000313" key="1">
    <source>
        <dbReference type="EMBL" id="CAF1639118.1"/>
    </source>
</evidence>
<dbReference type="EMBL" id="CAJNOK010061727">
    <property type="protein sequence ID" value="CAF1639118.1"/>
    <property type="molecule type" value="Genomic_DNA"/>
</dbReference>
<reference evidence="1" key="1">
    <citation type="submission" date="2021-02" db="EMBL/GenBank/DDBJ databases">
        <authorList>
            <person name="Nowell W R."/>
        </authorList>
    </citation>
    <scope>NUCLEOTIDE SEQUENCE</scope>
</reference>
<accession>A0A8S2G5W7</accession>